<protein>
    <submittedName>
        <fullName evidence="1">Uncharacterized protein</fullName>
    </submittedName>
</protein>
<comment type="caution">
    <text evidence="1">The sequence shown here is derived from an EMBL/GenBank/DDBJ whole genome shotgun (WGS) entry which is preliminary data.</text>
</comment>
<evidence type="ECO:0000313" key="1">
    <source>
        <dbReference type="EMBL" id="KAI7835551.1"/>
    </source>
</evidence>
<proteinExistence type="predicted"/>
<dbReference type="Proteomes" id="UP001205105">
    <property type="component" value="Unassembled WGS sequence"/>
</dbReference>
<dbReference type="EMBL" id="JADXDR010000250">
    <property type="protein sequence ID" value="KAI7835551.1"/>
    <property type="molecule type" value="Genomic_DNA"/>
</dbReference>
<dbReference type="AlphaFoldDB" id="A0AAD5GWV9"/>
<organism evidence="1 2">
    <name type="scientific">Chlorella ohadii</name>
    <dbReference type="NCBI Taxonomy" id="2649997"/>
    <lineage>
        <taxon>Eukaryota</taxon>
        <taxon>Viridiplantae</taxon>
        <taxon>Chlorophyta</taxon>
        <taxon>core chlorophytes</taxon>
        <taxon>Trebouxiophyceae</taxon>
        <taxon>Chlorellales</taxon>
        <taxon>Chlorellaceae</taxon>
        <taxon>Chlorella clade</taxon>
        <taxon>Chlorella</taxon>
    </lineage>
</organism>
<keyword evidence="2" id="KW-1185">Reference proteome</keyword>
<gene>
    <name evidence="1" type="ORF">COHA_010555</name>
</gene>
<name>A0AAD5GWV9_9CHLO</name>
<reference evidence="1" key="1">
    <citation type="submission" date="2020-11" db="EMBL/GenBank/DDBJ databases">
        <title>Chlorella ohadii genome sequencing and assembly.</title>
        <authorList>
            <person name="Murik O."/>
            <person name="Treves H."/>
            <person name="Kedem I."/>
            <person name="Shotland Y."/>
            <person name="Kaplan A."/>
        </authorList>
    </citation>
    <scope>NUCLEOTIDE SEQUENCE</scope>
    <source>
        <strain evidence="1">1</strain>
    </source>
</reference>
<sequence length="176" mass="18179">MLATRRCLAWDQPCTSTFPPKTLGCDTNIAYYQCQASAESPGPAYGLCIYRDVSGSSSSVFPTLRTCCLGGHAGIANRCAPQGVSLGSCLEIVCTPFQDLCSTCDPATQVNACSDTVNTRPDGEINCPDPSRCCDNQCLDPAPQPNGAECCGSANNCAAGLVCSATFGRGTCGPVV</sequence>
<accession>A0AAD5GWV9</accession>
<evidence type="ECO:0000313" key="2">
    <source>
        <dbReference type="Proteomes" id="UP001205105"/>
    </source>
</evidence>